<sequence length="148" mass="16399">MGELAAAATFATVAAAVAVPRLEDRQDSAALWVALVPLLVVLVQAGAYWLLACTWVQKAPMPRGLVGAYRVFRIADSFLLFAGLVGVIVWWPDHLGLALATLGVWVFGAIEYVNYFVVRLSYPVRRWTRMVGQWRIPQIIKDLNSTTQ</sequence>
<keyword evidence="1" id="KW-0812">Transmembrane</keyword>
<proteinExistence type="predicted"/>
<evidence type="ECO:0000313" key="3">
    <source>
        <dbReference type="Proteomes" id="UP000298355"/>
    </source>
</evidence>
<organism evidence="2 3">
    <name type="scientific">Cryobacterium breve</name>
    <dbReference type="NCBI Taxonomy" id="1259258"/>
    <lineage>
        <taxon>Bacteria</taxon>
        <taxon>Bacillati</taxon>
        <taxon>Actinomycetota</taxon>
        <taxon>Actinomycetes</taxon>
        <taxon>Micrococcales</taxon>
        <taxon>Microbacteriaceae</taxon>
        <taxon>Cryobacterium</taxon>
    </lineage>
</organism>
<protein>
    <recommendedName>
        <fullName evidence="4">Holin</fullName>
    </recommendedName>
</protein>
<comment type="caution">
    <text evidence="2">The sequence shown here is derived from an EMBL/GenBank/DDBJ whole genome shotgun (WGS) entry which is preliminary data.</text>
</comment>
<evidence type="ECO:0008006" key="4">
    <source>
        <dbReference type="Google" id="ProtNLM"/>
    </source>
</evidence>
<feature type="transmembrane region" description="Helical" evidence="1">
    <location>
        <begin position="97"/>
        <end position="118"/>
    </location>
</feature>
<dbReference type="EMBL" id="SOGJ01000003">
    <property type="protein sequence ID" value="TFD01996.1"/>
    <property type="molecule type" value="Genomic_DNA"/>
</dbReference>
<accession>A0ABY2JAL3</accession>
<keyword evidence="1" id="KW-1133">Transmembrane helix</keyword>
<keyword evidence="3" id="KW-1185">Reference proteome</keyword>
<gene>
    <name evidence="2" type="ORF">E3O65_00300</name>
</gene>
<name>A0ABY2JAL3_9MICO</name>
<evidence type="ECO:0000313" key="2">
    <source>
        <dbReference type="EMBL" id="TFD01996.1"/>
    </source>
</evidence>
<evidence type="ECO:0000256" key="1">
    <source>
        <dbReference type="SAM" id="Phobius"/>
    </source>
</evidence>
<dbReference type="Proteomes" id="UP000298355">
    <property type="component" value="Unassembled WGS sequence"/>
</dbReference>
<keyword evidence="1" id="KW-0472">Membrane</keyword>
<reference evidence="2 3" key="1">
    <citation type="submission" date="2019-03" db="EMBL/GenBank/DDBJ databases">
        <title>Genomics of glacier-inhabiting Cryobacterium strains.</title>
        <authorList>
            <person name="Liu Q."/>
            <person name="Xin Y.-H."/>
        </authorList>
    </citation>
    <scope>NUCLEOTIDE SEQUENCE [LARGE SCALE GENOMIC DNA]</scope>
    <source>
        <strain evidence="2 3">TMT4-23</strain>
    </source>
</reference>
<feature type="transmembrane region" description="Helical" evidence="1">
    <location>
        <begin position="71"/>
        <end position="91"/>
    </location>
</feature>
<feature type="transmembrane region" description="Helical" evidence="1">
    <location>
        <begin position="28"/>
        <end position="51"/>
    </location>
</feature>